<organism evidence="2 3">
    <name type="scientific">Paenibacillus phytorum</name>
    <dbReference type="NCBI Taxonomy" id="2654977"/>
    <lineage>
        <taxon>Bacteria</taxon>
        <taxon>Bacillati</taxon>
        <taxon>Bacillota</taxon>
        <taxon>Bacilli</taxon>
        <taxon>Bacillales</taxon>
        <taxon>Paenibacillaceae</taxon>
        <taxon>Paenibacillus</taxon>
    </lineage>
</organism>
<keyword evidence="3" id="KW-1185">Reference proteome</keyword>
<name>A0ABX1XVY6_9BACL</name>
<feature type="domain" description="PhnB-like" evidence="1">
    <location>
        <begin position="9"/>
        <end position="129"/>
    </location>
</feature>
<evidence type="ECO:0000313" key="3">
    <source>
        <dbReference type="Proteomes" id="UP000616779"/>
    </source>
</evidence>
<dbReference type="InterPro" id="IPR028973">
    <property type="entry name" value="PhnB-like"/>
</dbReference>
<comment type="caution">
    <text evidence="2">The sequence shown here is derived from an EMBL/GenBank/DDBJ whole genome shotgun (WGS) entry which is preliminary data.</text>
</comment>
<gene>
    <name evidence="2" type="ORF">GC098_15030</name>
</gene>
<dbReference type="PANTHER" id="PTHR33990">
    <property type="entry name" value="PROTEIN YJDN-RELATED"/>
    <property type="match status" value="1"/>
</dbReference>
<dbReference type="RefSeq" id="WP_171644005.1">
    <property type="nucleotide sequence ID" value="NZ_WHOA01000099.1"/>
</dbReference>
<reference evidence="2 3" key="1">
    <citation type="submission" date="2019-10" db="EMBL/GenBank/DDBJ databases">
        <title>Description of Paenibacillus terrestris sp. nov.</title>
        <authorList>
            <person name="Carlier A."/>
            <person name="Qi S."/>
        </authorList>
    </citation>
    <scope>NUCLEOTIDE SEQUENCE [LARGE SCALE GENOMIC DNA]</scope>
    <source>
        <strain evidence="2 3">LMG 31458</strain>
    </source>
</reference>
<dbReference type="Pfam" id="PF06983">
    <property type="entry name" value="3-dmu-9_3-mt"/>
    <property type="match status" value="1"/>
</dbReference>
<sequence>MGAQIHSYLMSGDARGQANFYVESLGGEIQFLTTFGETPRTPEAMKDKVMHLALTVAGTSTLMISDSFEPVSYNRSISLALNYDDVSEARTAYAKLSEGGESIYPLALQPWGAYYGEVVDKFGVTWMITKQ</sequence>
<dbReference type="SUPFAM" id="SSF54593">
    <property type="entry name" value="Glyoxalase/Bleomycin resistance protein/Dihydroxybiphenyl dioxygenase"/>
    <property type="match status" value="1"/>
</dbReference>
<dbReference type="Gene3D" id="3.10.180.10">
    <property type="entry name" value="2,3-Dihydroxybiphenyl 1,2-Dioxygenase, domain 1"/>
    <property type="match status" value="1"/>
</dbReference>
<evidence type="ECO:0000313" key="2">
    <source>
        <dbReference type="EMBL" id="NOU72717.1"/>
    </source>
</evidence>
<dbReference type="Proteomes" id="UP000616779">
    <property type="component" value="Unassembled WGS sequence"/>
</dbReference>
<dbReference type="PANTHER" id="PTHR33990:SF1">
    <property type="entry name" value="PROTEIN YJDN"/>
    <property type="match status" value="1"/>
</dbReference>
<accession>A0ABX1XVY6</accession>
<proteinExistence type="predicted"/>
<dbReference type="InterPro" id="IPR029068">
    <property type="entry name" value="Glyas_Bleomycin-R_OHBP_Dase"/>
</dbReference>
<protein>
    <submittedName>
        <fullName evidence="2">VOC family protein</fullName>
    </submittedName>
</protein>
<dbReference type="EMBL" id="WHOA01000099">
    <property type="protein sequence ID" value="NOU72717.1"/>
    <property type="molecule type" value="Genomic_DNA"/>
</dbReference>
<dbReference type="CDD" id="cd06588">
    <property type="entry name" value="PhnB_like"/>
    <property type="match status" value="1"/>
</dbReference>
<evidence type="ECO:0000259" key="1">
    <source>
        <dbReference type="Pfam" id="PF06983"/>
    </source>
</evidence>